<comment type="caution">
    <text evidence="2">The sequence shown here is derived from an EMBL/GenBank/DDBJ whole genome shotgun (WGS) entry which is preliminary data.</text>
</comment>
<evidence type="ECO:0000313" key="2">
    <source>
        <dbReference type="EMBL" id="CAE6706024.1"/>
    </source>
</evidence>
<evidence type="ECO:0000256" key="1">
    <source>
        <dbReference type="SAM" id="MobiDB-lite"/>
    </source>
</evidence>
<dbReference type="EMBL" id="CAJNBJ010000001">
    <property type="protein sequence ID" value="CAE6706024.1"/>
    <property type="molecule type" value="Genomic_DNA"/>
</dbReference>
<feature type="region of interest" description="Disordered" evidence="1">
    <location>
        <begin position="1"/>
        <end position="40"/>
    </location>
</feature>
<feature type="compositionally biased region" description="Polar residues" evidence="1">
    <location>
        <begin position="31"/>
        <end position="40"/>
    </location>
</feature>
<proteinExistence type="predicted"/>
<accession>A0ABM8QN11</accession>
<reference evidence="2 3" key="1">
    <citation type="submission" date="2021-02" db="EMBL/GenBank/DDBJ databases">
        <authorList>
            <person name="Han P."/>
        </authorList>
    </citation>
    <scope>NUCLEOTIDE SEQUENCE [LARGE SCALE GENOMIC DNA]</scope>
    <source>
        <strain evidence="2">Candidatus Nitrospira sp. ZN2</strain>
    </source>
</reference>
<gene>
    <name evidence="2" type="ORF">NSPZN2_10979</name>
</gene>
<name>A0ABM8QN11_9BACT</name>
<feature type="compositionally biased region" description="Basic and acidic residues" evidence="1">
    <location>
        <begin position="63"/>
        <end position="74"/>
    </location>
</feature>
<protein>
    <submittedName>
        <fullName evidence="2">Uncharacterized protein</fullName>
    </submittedName>
</protein>
<organism evidence="2 3">
    <name type="scientific">Nitrospira defluvii</name>
    <dbReference type="NCBI Taxonomy" id="330214"/>
    <lineage>
        <taxon>Bacteria</taxon>
        <taxon>Pseudomonadati</taxon>
        <taxon>Nitrospirota</taxon>
        <taxon>Nitrospiria</taxon>
        <taxon>Nitrospirales</taxon>
        <taxon>Nitrospiraceae</taxon>
        <taxon>Nitrospira</taxon>
    </lineage>
</organism>
<sequence>MRGAERVGTQQKDRFHRQQNYDGPCRGHRTAQPSVIRQQWGSAVSERNRLSLIPRTYEWQDVEGSRGPELEKGRTTSNFPKDQQRTGRT</sequence>
<feature type="region of interest" description="Disordered" evidence="1">
    <location>
        <begin position="56"/>
        <end position="89"/>
    </location>
</feature>
<dbReference type="Proteomes" id="UP000675880">
    <property type="component" value="Unassembled WGS sequence"/>
</dbReference>
<evidence type="ECO:0000313" key="3">
    <source>
        <dbReference type="Proteomes" id="UP000675880"/>
    </source>
</evidence>
<keyword evidence="3" id="KW-1185">Reference proteome</keyword>